<protein>
    <submittedName>
        <fullName evidence="1">Uncharacterized protein</fullName>
    </submittedName>
</protein>
<organism evidence="1 2">
    <name type="scientific">Dendrobium thyrsiflorum</name>
    <name type="common">Pinecone-like raceme dendrobium</name>
    <name type="synonym">Orchid</name>
    <dbReference type="NCBI Taxonomy" id="117978"/>
    <lineage>
        <taxon>Eukaryota</taxon>
        <taxon>Viridiplantae</taxon>
        <taxon>Streptophyta</taxon>
        <taxon>Embryophyta</taxon>
        <taxon>Tracheophyta</taxon>
        <taxon>Spermatophyta</taxon>
        <taxon>Magnoliopsida</taxon>
        <taxon>Liliopsida</taxon>
        <taxon>Asparagales</taxon>
        <taxon>Orchidaceae</taxon>
        <taxon>Epidendroideae</taxon>
        <taxon>Malaxideae</taxon>
        <taxon>Dendrobiinae</taxon>
        <taxon>Dendrobium</taxon>
    </lineage>
</organism>
<keyword evidence="2" id="KW-1185">Reference proteome</keyword>
<evidence type="ECO:0000313" key="2">
    <source>
        <dbReference type="Proteomes" id="UP001552299"/>
    </source>
</evidence>
<evidence type="ECO:0000313" key="1">
    <source>
        <dbReference type="EMBL" id="KAL0922863.1"/>
    </source>
</evidence>
<gene>
    <name evidence="1" type="ORF">M5K25_006894</name>
</gene>
<name>A0ABD0VCU0_DENTH</name>
<sequence length="391" mass="43302">MTQGFDVTKERIGSVHNRYIVVPFGGRTTRFRGPLVVTIYQQCHSAVKLSVRGHVWIGTDGCRSSIDWGRRCSWVFGYYKSHRQGKKARGATVDSSFGFGLVGNGEFVTGAQQWKKKLEEFLLQVFDDICGYSTEARAAKFTGFDSLVGAEVLENQRDIQDLSRSLTHTRDMNESWKFRQEATERLTLMYTFSAAFSSSLRIFPLEDSLRNKYLDAILAAMDHNLTYKPAQDLGLETCFLSNQSIESMMTVTDGTGTVDREEEIYGFLGFTKSRWLADLRIYHSTGLASELAPVLKVLKEGGGEDGYLCSMLRASSRDDFKFDGFEGGEATSDRAPRAKHAKHAKLKQLGKNGDKEKRPNVAGVAAVPSEASPFAMDLTPSLAAGSVLSLG</sequence>
<comment type="caution">
    <text evidence="1">The sequence shown here is derived from an EMBL/GenBank/DDBJ whole genome shotgun (WGS) entry which is preliminary data.</text>
</comment>
<proteinExistence type="predicted"/>
<reference evidence="1 2" key="1">
    <citation type="journal article" date="2024" name="Plant Biotechnol. J.">
        <title>Dendrobium thyrsiflorum genome and its molecular insights into genes involved in important horticultural traits.</title>
        <authorList>
            <person name="Chen B."/>
            <person name="Wang J.Y."/>
            <person name="Zheng P.J."/>
            <person name="Li K.L."/>
            <person name="Liang Y.M."/>
            <person name="Chen X.F."/>
            <person name="Zhang C."/>
            <person name="Zhao X."/>
            <person name="He X."/>
            <person name="Zhang G.Q."/>
            <person name="Liu Z.J."/>
            <person name="Xu Q."/>
        </authorList>
    </citation>
    <scope>NUCLEOTIDE SEQUENCE [LARGE SCALE GENOMIC DNA]</scope>
    <source>
        <strain evidence="1">GZMU011</strain>
    </source>
</reference>
<dbReference type="Proteomes" id="UP001552299">
    <property type="component" value="Unassembled WGS sequence"/>
</dbReference>
<accession>A0ABD0VCU0</accession>
<dbReference type="AlphaFoldDB" id="A0ABD0VCU0"/>
<dbReference type="EMBL" id="JANQDX010000006">
    <property type="protein sequence ID" value="KAL0922863.1"/>
    <property type="molecule type" value="Genomic_DNA"/>
</dbReference>